<evidence type="ECO:0000259" key="3">
    <source>
        <dbReference type="Pfam" id="PF01557"/>
    </source>
</evidence>
<accession>A0ABT7MC64</accession>
<dbReference type="Pfam" id="PF10370">
    <property type="entry name" value="Rv2993c-like_N"/>
    <property type="match status" value="1"/>
</dbReference>
<evidence type="ECO:0000313" key="5">
    <source>
        <dbReference type="EMBL" id="MDL5158257.1"/>
    </source>
</evidence>
<dbReference type="SUPFAM" id="SSF56529">
    <property type="entry name" value="FAH"/>
    <property type="match status" value="1"/>
</dbReference>
<dbReference type="GO" id="GO:0016787">
    <property type="term" value="F:hydrolase activity"/>
    <property type="evidence" value="ECO:0007669"/>
    <property type="project" value="UniProtKB-KW"/>
</dbReference>
<dbReference type="EMBL" id="JASVWF010000004">
    <property type="protein sequence ID" value="MDL5158257.1"/>
    <property type="molecule type" value="Genomic_DNA"/>
</dbReference>
<comment type="similarity">
    <text evidence="1">Belongs to the FAH family.</text>
</comment>
<gene>
    <name evidence="5" type="ORF">QRT03_19985</name>
</gene>
<evidence type="ECO:0000256" key="2">
    <source>
        <dbReference type="ARBA" id="ARBA00022723"/>
    </source>
</evidence>
<protein>
    <submittedName>
        <fullName evidence="5">Fumarylacetoacetate hydrolase family protein</fullName>
    </submittedName>
</protein>
<evidence type="ECO:0000259" key="4">
    <source>
        <dbReference type="Pfam" id="PF10370"/>
    </source>
</evidence>
<keyword evidence="2" id="KW-0479">Metal-binding</keyword>
<feature type="domain" description="Fumarylacetoacetase-like C-terminal" evidence="3">
    <location>
        <begin position="65"/>
        <end position="272"/>
    </location>
</feature>
<dbReference type="InterPro" id="IPR011234">
    <property type="entry name" value="Fumarylacetoacetase-like_C"/>
</dbReference>
<proteinExistence type="inferred from homology"/>
<dbReference type="InterPro" id="IPR018833">
    <property type="entry name" value="Rv2993c-like_N"/>
</dbReference>
<dbReference type="InterPro" id="IPR036663">
    <property type="entry name" value="Fumarylacetoacetase_C_sf"/>
</dbReference>
<dbReference type="PANTHER" id="PTHR42796:SF4">
    <property type="entry name" value="FUMARYLACETOACETATE HYDROLASE DOMAIN-CONTAINING PROTEIN 2A"/>
    <property type="match status" value="1"/>
</dbReference>
<dbReference type="Gene3D" id="3.90.850.10">
    <property type="entry name" value="Fumarylacetoacetase-like, C-terminal domain"/>
    <property type="match status" value="1"/>
</dbReference>
<keyword evidence="5" id="KW-0378">Hydrolase</keyword>
<dbReference type="PANTHER" id="PTHR42796">
    <property type="entry name" value="FUMARYLACETOACETATE HYDROLASE DOMAIN-CONTAINING PROTEIN 2A-RELATED"/>
    <property type="match status" value="1"/>
</dbReference>
<dbReference type="InterPro" id="IPR051121">
    <property type="entry name" value="FAH"/>
</dbReference>
<evidence type="ECO:0000313" key="6">
    <source>
        <dbReference type="Proteomes" id="UP001231924"/>
    </source>
</evidence>
<name>A0ABT7MC64_9PSEU</name>
<reference evidence="5 6" key="1">
    <citation type="submission" date="2023-06" db="EMBL/GenBank/DDBJ databases">
        <title>Actinomycetospora Odt1-22.</title>
        <authorList>
            <person name="Supong K."/>
        </authorList>
    </citation>
    <scope>NUCLEOTIDE SEQUENCE [LARGE SCALE GENOMIC DNA]</scope>
    <source>
        <strain evidence="5 6">Odt1-22</strain>
    </source>
</reference>
<dbReference type="RefSeq" id="WP_286054778.1">
    <property type="nucleotide sequence ID" value="NZ_JASVWF010000004.1"/>
</dbReference>
<evidence type="ECO:0000256" key="1">
    <source>
        <dbReference type="ARBA" id="ARBA00010211"/>
    </source>
</evidence>
<dbReference type="Proteomes" id="UP001231924">
    <property type="component" value="Unassembled WGS sequence"/>
</dbReference>
<feature type="domain" description="Rv2993c-like N-terminal" evidence="4">
    <location>
        <begin position="1"/>
        <end position="59"/>
    </location>
</feature>
<comment type="caution">
    <text evidence="5">The sequence shown here is derived from an EMBL/GenBank/DDBJ whole genome shotgun (WGS) entry which is preliminary data.</text>
</comment>
<dbReference type="Pfam" id="PF01557">
    <property type="entry name" value="FAA_hydrolase"/>
    <property type="match status" value="1"/>
</dbReference>
<organism evidence="5 6">
    <name type="scientific">Actinomycetospora termitidis</name>
    <dbReference type="NCBI Taxonomy" id="3053470"/>
    <lineage>
        <taxon>Bacteria</taxon>
        <taxon>Bacillati</taxon>
        <taxon>Actinomycetota</taxon>
        <taxon>Actinomycetes</taxon>
        <taxon>Pseudonocardiales</taxon>
        <taxon>Pseudonocardiaceae</taxon>
        <taxon>Actinomycetospora</taxon>
    </lineage>
</organism>
<keyword evidence="6" id="KW-1185">Reference proteome</keyword>
<sequence>MRLARFTTSGQPGFGIVEGDEVVRLDHRVRSFDHLLAAPVPARPDDPRVPVADVAWQPPAGDHPKIVCVGFNYPAHAAESSRGPADVPTHPTLFTRFADSFVGAGTPVVRPTGDDSLDWEGEAALVIGRPGRRIAADDAWAYVAGVTCMAENSVRDWQLHSTQATAGKNWHHSGAVGPWVTTADELGRGALRVTTRLNGEVVQDDTTDRLTFPFAELVAYVSAVTPLRPGDLVATGTPSGIGLRCEPPRFLRPGDVVEVEVSGVGVLRHGVVDEVPVTVPAELAGVAS</sequence>